<sequence length="62" mass="6906">MAIRPMAVCISLSTIACATEAGFEIILRKNRNLTMAVHQAQPLSRTGSMFNKASKRVINQEW</sequence>
<proteinExistence type="predicted"/>
<dbReference type="EMBL" id="MCFL01000050">
    <property type="protein sequence ID" value="ORZ32176.1"/>
    <property type="molecule type" value="Genomic_DNA"/>
</dbReference>
<comment type="caution">
    <text evidence="1">The sequence shown here is derived from an EMBL/GenBank/DDBJ whole genome shotgun (WGS) entry which is preliminary data.</text>
</comment>
<dbReference type="AlphaFoldDB" id="A0A1Y2HC81"/>
<keyword evidence="2" id="KW-1185">Reference proteome</keyword>
<dbReference type="PROSITE" id="PS51257">
    <property type="entry name" value="PROKAR_LIPOPROTEIN"/>
    <property type="match status" value="1"/>
</dbReference>
<organism evidence="1 2">
    <name type="scientific">Catenaria anguillulae PL171</name>
    <dbReference type="NCBI Taxonomy" id="765915"/>
    <lineage>
        <taxon>Eukaryota</taxon>
        <taxon>Fungi</taxon>
        <taxon>Fungi incertae sedis</taxon>
        <taxon>Blastocladiomycota</taxon>
        <taxon>Blastocladiomycetes</taxon>
        <taxon>Blastocladiales</taxon>
        <taxon>Catenariaceae</taxon>
        <taxon>Catenaria</taxon>
    </lineage>
</organism>
<evidence type="ECO:0000313" key="2">
    <source>
        <dbReference type="Proteomes" id="UP000193411"/>
    </source>
</evidence>
<protein>
    <submittedName>
        <fullName evidence="1">Uncharacterized protein</fullName>
    </submittedName>
</protein>
<dbReference type="Proteomes" id="UP000193411">
    <property type="component" value="Unassembled WGS sequence"/>
</dbReference>
<gene>
    <name evidence="1" type="ORF">BCR44DRAFT_1440923</name>
</gene>
<accession>A0A1Y2HC81</accession>
<reference evidence="1 2" key="1">
    <citation type="submission" date="2016-07" db="EMBL/GenBank/DDBJ databases">
        <title>Pervasive Adenine N6-methylation of Active Genes in Fungi.</title>
        <authorList>
            <consortium name="DOE Joint Genome Institute"/>
            <person name="Mondo S.J."/>
            <person name="Dannebaum R.O."/>
            <person name="Kuo R.C."/>
            <person name="Labutti K."/>
            <person name="Haridas S."/>
            <person name="Kuo A."/>
            <person name="Salamov A."/>
            <person name="Ahrendt S.R."/>
            <person name="Lipzen A."/>
            <person name="Sullivan W."/>
            <person name="Andreopoulos W.B."/>
            <person name="Clum A."/>
            <person name="Lindquist E."/>
            <person name="Daum C."/>
            <person name="Ramamoorthy G.K."/>
            <person name="Gryganskyi A."/>
            <person name="Culley D."/>
            <person name="Magnuson J.K."/>
            <person name="James T.Y."/>
            <person name="O'Malley M.A."/>
            <person name="Stajich J.E."/>
            <person name="Spatafora J.W."/>
            <person name="Visel A."/>
            <person name="Grigoriev I.V."/>
        </authorList>
    </citation>
    <scope>NUCLEOTIDE SEQUENCE [LARGE SCALE GENOMIC DNA]</scope>
    <source>
        <strain evidence="1 2">PL171</strain>
    </source>
</reference>
<evidence type="ECO:0000313" key="1">
    <source>
        <dbReference type="EMBL" id="ORZ32176.1"/>
    </source>
</evidence>
<name>A0A1Y2HC81_9FUNG</name>